<dbReference type="InterPro" id="IPR052119">
    <property type="entry name" value="ElonginBC-PRC2_ViralRestrict"/>
</dbReference>
<reference evidence="2 3" key="1">
    <citation type="submission" date="2024-01" db="EMBL/GenBank/DDBJ databases">
        <authorList>
            <person name="Alioto T."/>
            <person name="Alioto T."/>
            <person name="Gomez Garrido J."/>
        </authorList>
    </citation>
    <scope>NUCLEOTIDE SEQUENCE [LARGE SCALE GENOMIC DNA]</scope>
</reference>
<feature type="region of interest" description="Disordered" evidence="1">
    <location>
        <begin position="341"/>
        <end position="482"/>
    </location>
</feature>
<feature type="compositionally biased region" description="Polar residues" evidence="1">
    <location>
        <begin position="251"/>
        <end position="274"/>
    </location>
</feature>
<sequence>MRTDMDDVITVSSDSDSDVEIVGYLKTKTDPPPLAAVRVDVGGIKLPSHLIELTDPRWTLPELKLRKRRYSAAVAVVDLTESDSKDGTQMETDNLLPCDSQVKESQNKNSTSNELDFNLQKRSSGDSTVSQPVQDCSNLTAKHRLLDFQPQRQKEDSKTHQLQTSTPNVKLVRMPFLETHVTELKTSTYSVYVTKDCTQMSLCLRQMDNNTLPPECISDFKMTTSNGPNMQPSVDESAPEVVEPLIEVGQQENSNELTSTQLQDKISHSPQSSADFPCTDKGSSVTTLKEQSNRDDERGDFCPSTLIPSPAPFASSQDEAQGSLPRELNCADVVPPAFESRTDRLEVNRAESRQSHISDHSSSHSLPIELDPSQPFNLVSPPHTSPISHNLKSQTDPIPSSEDTQVENTSERQFGEDNADEASNSFDLRCSISSDPPLSVSKTEDVDEGSRSGTYRGDLGIDSPVSHLWQDGSDGEVNEESRYDRDFRGANREDRHYVCPIILRKMAGATQSLTDNEDEEFETPEVLCRQSLSLVYITIDENYPESTLQLLSDLLEPGYYPPKDIISHLLNGILLDPQCPRHLCQHAFNLLMRTQRHHMDDKNTVPWDWELLTTVMANQENTNRLRWEVVRMLLEYIVQTLEDDFQAKRSISSLHHSIAKATLSCDQQFPRVREVIKWLFSAIVKSTEHGESREAAKDKDEQIRIVSILQRMLSLALEVDRSPALNSVKLSQELFHMFISNTSLRAHRMLLLESLQSKLLRCKLLEHLLDYACPLKVSVPMSLSLLLHFLKNCTLTPDPTDGTEKWQKWEELIHLLWMLLLSYNKAMKGYLCSSATEQRGSAGTLVYKPDDIVTKPAIREAVDSFLSRSQADIGQAIPLHMEESLTYLKDFLLDVSQC</sequence>
<feature type="compositionally biased region" description="Polar residues" evidence="1">
    <location>
        <begin position="421"/>
        <end position="436"/>
    </location>
</feature>
<organism evidence="2 3">
    <name type="scientific">Scomber scombrus</name>
    <name type="common">Atlantic mackerel</name>
    <name type="synonym">Scomber vernalis</name>
    <dbReference type="NCBI Taxonomy" id="13677"/>
    <lineage>
        <taxon>Eukaryota</taxon>
        <taxon>Metazoa</taxon>
        <taxon>Chordata</taxon>
        <taxon>Craniata</taxon>
        <taxon>Vertebrata</taxon>
        <taxon>Euteleostomi</taxon>
        <taxon>Actinopterygii</taxon>
        <taxon>Neopterygii</taxon>
        <taxon>Teleostei</taxon>
        <taxon>Neoteleostei</taxon>
        <taxon>Acanthomorphata</taxon>
        <taxon>Pelagiaria</taxon>
        <taxon>Scombriformes</taxon>
        <taxon>Scombridae</taxon>
        <taxon>Scomber</taxon>
    </lineage>
</organism>
<feature type="compositionally biased region" description="Polar residues" evidence="1">
    <location>
        <begin position="385"/>
        <end position="408"/>
    </location>
</feature>
<dbReference type="AlphaFoldDB" id="A0AAV1NCH4"/>
<feature type="compositionally biased region" description="Basic and acidic residues" evidence="1">
    <location>
        <begin position="341"/>
        <end position="362"/>
    </location>
</feature>
<gene>
    <name evidence="2" type="ORF">FSCOSCO3_A032922</name>
</gene>
<evidence type="ECO:0000313" key="2">
    <source>
        <dbReference type="EMBL" id="CAK6956534.1"/>
    </source>
</evidence>
<comment type="caution">
    <text evidence="2">The sequence shown here is derived from an EMBL/GenBank/DDBJ whole genome shotgun (WGS) entry which is preliminary data.</text>
</comment>
<dbReference type="GO" id="GO:0032184">
    <property type="term" value="F:SUMO polymer binding"/>
    <property type="evidence" value="ECO:0007669"/>
    <property type="project" value="TreeGrafter"/>
</dbReference>
<dbReference type="Proteomes" id="UP001314229">
    <property type="component" value="Unassembled WGS sequence"/>
</dbReference>
<proteinExistence type="predicted"/>
<evidence type="ECO:0000256" key="1">
    <source>
        <dbReference type="SAM" id="MobiDB-lite"/>
    </source>
</evidence>
<feature type="compositionally biased region" description="Polar residues" evidence="1">
    <location>
        <begin position="281"/>
        <end position="290"/>
    </location>
</feature>
<accession>A0AAV1NCH4</accession>
<name>A0AAV1NCH4_SCOSC</name>
<dbReference type="PANTHER" id="PTHR23187">
    <property type="entry name" value="FLJ44216 PROTEIN-RELATED"/>
    <property type="match status" value="1"/>
</dbReference>
<protein>
    <submittedName>
        <fullName evidence="2">Uncharacterized protein LOC128362953</fullName>
    </submittedName>
</protein>
<keyword evidence="3" id="KW-1185">Reference proteome</keyword>
<feature type="compositionally biased region" description="Basic and acidic residues" evidence="1">
    <location>
        <begin position="291"/>
        <end position="300"/>
    </location>
</feature>
<dbReference type="EMBL" id="CAWUFR010000025">
    <property type="protein sequence ID" value="CAK6956534.1"/>
    <property type="molecule type" value="Genomic_DNA"/>
</dbReference>
<feature type="region of interest" description="Disordered" evidence="1">
    <location>
        <begin position="251"/>
        <end position="324"/>
    </location>
</feature>
<dbReference type="PANTHER" id="PTHR23187:SF3">
    <property type="entry name" value="SUMO-INTERACTING MOTIF-CONTAINING PROTEIN 1"/>
    <property type="match status" value="1"/>
</dbReference>
<evidence type="ECO:0000313" key="3">
    <source>
        <dbReference type="Proteomes" id="UP001314229"/>
    </source>
</evidence>